<dbReference type="Proteomes" id="UP000503330">
    <property type="component" value="Chromosome"/>
</dbReference>
<evidence type="ECO:0000313" key="2">
    <source>
        <dbReference type="Proteomes" id="UP000503330"/>
    </source>
</evidence>
<evidence type="ECO:0000313" key="1">
    <source>
        <dbReference type="EMBL" id="QJA03752.1"/>
    </source>
</evidence>
<gene>
    <name evidence="1" type="ORF">G4D54_15575</name>
</gene>
<sequence length="51" mass="5737">MYLQANSVEKYYGDRKARVQVLKGISCEIARRIEQLELGSALGGCIIQHNL</sequence>
<organism evidence="1 2">
    <name type="scientific">Clostridium innocuum</name>
    <dbReference type="NCBI Taxonomy" id="1522"/>
    <lineage>
        <taxon>Bacteria</taxon>
        <taxon>Bacillati</taxon>
        <taxon>Bacillota</taxon>
        <taxon>Clostridia</taxon>
        <taxon>Eubacteriales</taxon>
        <taxon>Clostridiaceae</taxon>
        <taxon>Clostridium</taxon>
    </lineage>
</organism>
<dbReference type="RefSeq" id="WP_002609781.1">
    <property type="nucleotide sequence ID" value="NZ_BAAACC010000010.1"/>
</dbReference>
<accession>A0AAP9MHK5</accession>
<dbReference type="GeneID" id="61926986"/>
<protein>
    <submittedName>
        <fullName evidence="1">Uncharacterized protein</fullName>
    </submittedName>
</protein>
<dbReference type="AlphaFoldDB" id="A0AAP9MHK5"/>
<name>A0AAP9MHK5_CLOIN</name>
<reference evidence="1 2" key="1">
    <citation type="submission" date="2020-02" db="EMBL/GenBank/DDBJ databases">
        <authorList>
            <person name="Kociolek L.K."/>
            <person name="Ozer E.A."/>
        </authorList>
    </citation>
    <scope>NUCLEOTIDE SEQUENCE [LARGE SCALE GENOMIC DNA]</scope>
    <source>
        <strain evidence="1 2">ATCC 14501</strain>
    </source>
</reference>
<proteinExistence type="predicted"/>
<dbReference type="EMBL" id="CP048838">
    <property type="protein sequence ID" value="QJA03752.1"/>
    <property type="molecule type" value="Genomic_DNA"/>
</dbReference>